<reference evidence="8 9" key="1">
    <citation type="journal article" date="2013" name="ISME J.">
        <title>By their genes ye shall know them: genomic signatures of predatory bacteria.</title>
        <authorList>
            <person name="Pasternak Z."/>
            <person name="Pietrokovski S."/>
            <person name="Rotem O."/>
            <person name="Gophna U."/>
            <person name="Lurie-Weinberger M.N."/>
            <person name="Jurkevitch E."/>
        </authorList>
    </citation>
    <scope>NUCLEOTIDE SEQUENCE [LARGE SCALE GENOMIC DNA]</scope>
    <source>
        <strain evidence="8 9">JSS</strain>
    </source>
</reference>
<dbReference type="HOGENOM" id="CLU_499383_0_0_7"/>
<keyword evidence="3 6" id="KW-0812">Transmembrane</keyword>
<gene>
    <name evidence="8" type="ORF">A11Q_80</name>
</gene>
<dbReference type="STRING" id="1184267.A11Q_80"/>
<dbReference type="InterPro" id="IPR010432">
    <property type="entry name" value="RDD"/>
</dbReference>
<feature type="transmembrane region" description="Helical" evidence="6">
    <location>
        <begin position="122"/>
        <end position="146"/>
    </location>
</feature>
<comment type="subcellular location">
    <subcellularLocation>
        <location evidence="1">Cell membrane</location>
        <topology evidence="1">Multi-pass membrane protein</topology>
    </subcellularLocation>
</comment>
<feature type="transmembrane region" description="Helical" evidence="6">
    <location>
        <begin position="31"/>
        <end position="52"/>
    </location>
</feature>
<dbReference type="InterPro" id="IPR051791">
    <property type="entry name" value="Pra-immunoreactive"/>
</dbReference>
<dbReference type="Proteomes" id="UP000012040">
    <property type="component" value="Chromosome"/>
</dbReference>
<dbReference type="KEGG" id="bex:A11Q_80"/>
<keyword evidence="9" id="KW-1185">Reference proteome</keyword>
<protein>
    <recommendedName>
        <fullName evidence="7">RDD domain-containing protein</fullName>
    </recommendedName>
</protein>
<evidence type="ECO:0000256" key="5">
    <source>
        <dbReference type="ARBA" id="ARBA00023136"/>
    </source>
</evidence>
<dbReference type="Pfam" id="PF06271">
    <property type="entry name" value="RDD"/>
    <property type="match status" value="1"/>
</dbReference>
<name>M4V785_9BACT</name>
<keyword evidence="2" id="KW-1003">Cell membrane</keyword>
<organism evidence="8 9">
    <name type="scientific">Pseudobdellovibrio exovorus JSS</name>
    <dbReference type="NCBI Taxonomy" id="1184267"/>
    <lineage>
        <taxon>Bacteria</taxon>
        <taxon>Pseudomonadati</taxon>
        <taxon>Bdellovibrionota</taxon>
        <taxon>Bdellovibrionia</taxon>
        <taxon>Bdellovibrionales</taxon>
        <taxon>Pseudobdellovibrionaceae</taxon>
        <taxon>Pseudobdellovibrio</taxon>
    </lineage>
</organism>
<dbReference type="GO" id="GO:0005886">
    <property type="term" value="C:plasma membrane"/>
    <property type="evidence" value="ECO:0007669"/>
    <property type="project" value="UniProtKB-SubCell"/>
</dbReference>
<evidence type="ECO:0000313" key="9">
    <source>
        <dbReference type="Proteomes" id="UP000012040"/>
    </source>
</evidence>
<keyword evidence="5 6" id="KW-0472">Membrane</keyword>
<evidence type="ECO:0000256" key="4">
    <source>
        <dbReference type="ARBA" id="ARBA00022989"/>
    </source>
</evidence>
<feature type="domain" description="RDD" evidence="7">
    <location>
        <begin position="28"/>
        <end position="103"/>
    </location>
</feature>
<proteinExistence type="predicted"/>
<accession>M4V785</accession>
<evidence type="ECO:0000313" key="8">
    <source>
        <dbReference type="EMBL" id="AGH94300.1"/>
    </source>
</evidence>
<evidence type="ECO:0000256" key="1">
    <source>
        <dbReference type="ARBA" id="ARBA00004651"/>
    </source>
</evidence>
<keyword evidence="4 6" id="KW-1133">Transmembrane helix</keyword>
<dbReference type="PATRIC" id="fig|1184267.3.peg.82"/>
<evidence type="ECO:0000256" key="3">
    <source>
        <dbReference type="ARBA" id="ARBA00022692"/>
    </source>
</evidence>
<dbReference type="PANTHER" id="PTHR36115">
    <property type="entry name" value="PROLINE-RICH ANTIGEN HOMOLOG-RELATED"/>
    <property type="match status" value="1"/>
</dbReference>
<evidence type="ECO:0000256" key="2">
    <source>
        <dbReference type="ARBA" id="ARBA00022475"/>
    </source>
</evidence>
<evidence type="ECO:0000259" key="7">
    <source>
        <dbReference type="Pfam" id="PF06271"/>
    </source>
</evidence>
<sequence>MDFMVSVIAAYTIAVFLPVSANIGIEKFIILFYFIITQALFGFTLGKKLMGLRVVRLGDDQKASWPQIIGRELIGKPLSALVLFFGFLCIFINKERLGLHDKIFRTQVISDEPKELVSLFQVFTHALAAILVSTAVVYFVGLYTSIPLKGWANRLQDEGVNIEGIRGNLKQGFAFKKVQFSNEDIGFEGENLVFKYDNILDLFQGKNFHIKQISASKIELTSFKAEDFQSRKKRPAATVGGKPKTKSAKRSSSAAKMSLFCDLIDISEIKITLSDKQVYEAKKLHVKNTQMVKSDINIQKIYLDSEDLFVDIEDFSYVDATEVVSVLSSSVVVKKTMYPQYLSGDVDFKMKGSINLKSNKMMGSITAFRNSFQLSSLNGEDVDLRTVNFHPQWYFKNIPPIHSFNVEYSGRADGMPSTPFTGYYKLGIHHVNLDRKTEVGKLFIGQLSLGSGMIVGLSFQGRRHPERPLLVHLNSFENQDATDVVAKILFWKPREELTEADRAKIAQNSNYFLYKKLETSFDTLPPFDQRMQQELQQRAPANNQW</sequence>
<dbReference type="AlphaFoldDB" id="M4V785"/>
<feature type="transmembrane region" description="Helical" evidence="6">
    <location>
        <begin position="73"/>
        <end position="93"/>
    </location>
</feature>
<dbReference type="EMBL" id="CP003537">
    <property type="protein sequence ID" value="AGH94300.1"/>
    <property type="molecule type" value="Genomic_DNA"/>
</dbReference>
<evidence type="ECO:0000256" key="6">
    <source>
        <dbReference type="SAM" id="Phobius"/>
    </source>
</evidence>